<dbReference type="PROSITE" id="PS50075">
    <property type="entry name" value="CARRIER"/>
    <property type="match status" value="1"/>
</dbReference>
<dbReference type="InterPro" id="IPR009081">
    <property type="entry name" value="PP-bd_ACP"/>
</dbReference>
<keyword evidence="5" id="KW-1185">Reference proteome</keyword>
<dbReference type="RefSeq" id="WP_189310603.1">
    <property type="nucleotide sequence ID" value="NZ_BMQA01000004.1"/>
</dbReference>
<comment type="caution">
    <text evidence="4">The sequence shown here is derived from an EMBL/GenBank/DDBJ whole genome shotgun (WGS) entry which is preliminary data.</text>
</comment>
<evidence type="ECO:0000256" key="2">
    <source>
        <dbReference type="ARBA" id="ARBA00022553"/>
    </source>
</evidence>
<keyword evidence="2" id="KW-0597">Phosphoprotein</keyword>
<dbReference type="Gene3D" id="1.10.1200.10">
    <property type="entry name" value="ACP-like"/>
    <property type="match status" value="1"/>
</dbReference>
<dbReference type="InterPro" id="IPR020806">
    <property type="entry name" value="PKS_PP-bd"/>
</dbReference>
<dbReference type="GO" id="GO:0031177">
    <property type="term" value="F:phosphopantetheine binding"/>
    <property type="evidence" value="ECO:0007669"/>
    <property type="project" value="InterPro"/>
</dbReference>
<dbReference type="EMBL" id="BMQA01000004">
    <property type="protein sequence ID" value="GGJ08679.1"/>
    <property type="molecule type" value="Genomic_DNA"/>
</dbReference>
<reference evidence="4" key="1">
    <citation type="journal article" date="2014" name="Int. J. Syst. Evol. Microbiol.">
        <title>Complete genome sequence of Corynebacterium casei LMG S-19264T (=DSM 44701T), isolated from a smear-ripened cheese.</title>
        <authorList>
            <consortium name="US DOE Joint Genome Institute (JGI-PGF)"/>
            <person name="Walter F."/>
            <person name="Albersmeier A."/>
            <person name="Kalinowski J."/>
            <person name="Ruckert C."/>
        </authorList>
    </citation>
    <scope>NUCLEOTIDE SEQUENCE</scope>
    <source>
        <strain evidence="4">JCM 3086</strain>
    </source>
</reference>
<evidence type="ECO:0000259" key="3">
    <source>
        <dbReference type="PROSITE" id="PS50075"/>
    </source>
</evidence>
<evidence type="ECO:0000256" key="1">
    <source>
        <dbReference type="ARBA" id="ARBA00022450"/>
    </source>
</evidence>
<organism evidence="4 5">
    <name type="scientific">Streptomyces brasiliensis</name>
    <dbReference type="NCBI Taxonomy" id="1954"/>
    <lineage>
        <taxon>Bacteria</taxon>
        <taxon>Bacillati</taxon>
        <taxon>Actinomycetota</taxon>
        <taxon>Actinomycetes</taxon>
        <taxon>Kitasatosporales</taxon>
        <taxon>Streptomycetaceae</taxon>
        <taxon>Streptomyces</taxon>
    </lineage>
</organism>
<dbReference type="InterPro" id="IPR036736">
    <property type="entry name" value="ACP-like_sf"/>
</dbReference>
<keyword evidence="1" id="KW-0596">Phosphopantetheine</keyword>
<evidence type="ECO:0000313" key="5">
    <source>
        <dbReference type="Proteomes" id="UP000657574"/>
    </source>
</evidence>
<dbReference type="SMART" id="SM01294">
    <property type="entry name" value="PKS_PP_betabranch"/>
    <property type="match status" value="1"/>
</dbReference>
<dbReference type="GO" id="GO:0017000">
    <property type="term" value="P:antibiotic biosynthetic process"/>
    <property type="evidence" value="ECO:0007669"/>
    <property type="project" value="UniProtKB-ARBA"/>
</dbReference>
<protein>
    <recommendedName>
        <fullName evidence="3">Carrier domain-containing protein</fullName>
    </recommendedName>
</protein>
<accession>A0A917KC19</accession>
<name>A0A917KC19_9ACTN</name>
<dbReference type="SUPFAM" id="SSF47336">
    <property type="entry name" value="ACP-like"/>
    <property type="match status" value="1"/>
</dbReference>
<dbReference type="InterPro" id="IPR006162">
    <property type="entry name" value="Ppantetheine_attach_site"/>
</dbReference>
<dbReference type="SMART" id="SM00823">
    <property type="entry name" value="PKS_PP"/>
    <property type="match status" value="1"/>
</dbReference>
<reference evidence="4" key="2">
    <citation type="submission" date="2020-09" db="EMBL/GenBank/DDBJ databases">
        <authorList>
            <person name="Sun Q."/>
            <person name="Ohkuma M."/>
        </authorList>
    </citation>
    <scope>NUCLEOTIDE SEQUENCE</scope>
    <source>
        <strain evidence="4">JCM 3086</strain>
    </source>
</reference>
<sequence>MPNARADELYTELQGWLCAQLAEELGLPPAAVDPTEPMSSYGLDSIKAITLLATVEDHVGFEIDPNALWEFPTAASLAESLVDQLAARAR</sequence>
<proteinExistence type="predicted"/>
<dbReference type="Pfam" id="PF00550">
    <property type="entry name" value="PP-binding"/>
    <property type="match status" value="1"/>
</dbReference>
<dbReference type="PROSITE" id="PS00012">
    <property type="entry name" value="PHOSPHOPANTETHEINE"/>
    <property type="match status" value="1"/>
</dbReference>
<gene>
    <name evidence="4" type="ORF">GCM10010121_018790</name>
</gene>
<feature type="domain" description="Carrier" evidence="3">
    <location>
        <begin position="8"/>
        <end position="85"/>
    </location>
</feature>
<dbReference type="Proteomes" id="UP000657574">
    <property type="component" value="Unassembled WGS sequence"/>
</dbReference>
<dbReference type="AlphaFoldDB" id="A0A917KC19"/>
<evidence type="ECO:0000313" key="4">
    <source>
        <dbReference type="EMBL" id="GGJ08679.1"/>
    </source>
</evidence>